<keyword evidence="4 6" id="KW-0732">Signal</keyword>
<gene>
    <name evidence="8" type="ORF">JIM95_04110</name>
</gene>
<dbReference type="Gene3D" id="3.40.50.1980">
    <property type="entry name" value="Nitrogenase molybdenum iron protein domain"/>
    <property type="match status" value="2"/>
</dbReference>
<evidence type="ECO:0000256" key="6">
    <source>
        <dbReference type="SAM" id="SignalP"/>
    </source>
</evidence>
<accession>A0ABS1FK03</accession>
<comment type="caution">
    <text evidence="8">The sequence shown here is derived from an EMBL/GenBank/DDBJ whole genome shotgun (WGS) entry which is preliminary data.</text>
</comment>
<evidence type="ECO:0000313" key="9">
    <source>
        <dbReference type="Proteomes" id="UP000650005"/>
    </source>
</evidence>
<keyword evidence="9" id="KW-1185">Reference proteome</keyword>
<evidence type="ECO:0000256" key="2">
    <source>
        <dbReference type="ARBA" id="ARBA00008814"/>
    </source>
</evidence>
<evidence type="ECO:0000256" key="1">
    <source>
        <dbReference type="ARBA" id="ARBA00004196"/>
    </source>
</evidence>
<dbReference type="PROSITE" id="PS51257">
    <property type="entry name" value="PROKAR_LIPOPROTEIN"/>
    <property type="match status" value="1"/>
</dbReference>
<feature type="signal peptide" evidence="6">
    <location>
        <begin position="1"/>
        <end position="24"/>
    </location>
</feature>
<comment type="similarity">
    <text evidence="2">Belongs to the bacterial solute-binding protein 8 family.</text>
</comment>
<keyword evidence="3" id="KW-0813">Transport</keyword>
<evidence type="ECO:0000256" key="4">
    <source>
        <dbReference type="ARBA" id="ARBA00022729"/>
    </source>
</evidence>
<dbReference type="RefSeq" id="WP_200257266.1">
    <property type="nucleotide sequence ID" value="NZ_JAENIP020000001.1"/>
</dbReference>
<protein>
    <submittedName>
        <fullName evidence="8">ABC transporter substrate-binding protein</fullName>
    </submittedName>
</protein>
<dbReference type="CDD" id="cd01140">
    <property type="entry name" value="FatB"/>
    <property type="match status" value="1"/>
</dbReference>
<evidence type="ECO:0000313" key="8">
    <source>
        <dbReference type="EMBL" id="MBK1843772.1"/>
    </source>
</evidence>
<feature type="region of interest" description="Disordered" evidence="5">
    <location>
        <begin position="25"/>
        <end position="45"/>
    </location>
</feature>
<dbReference type="InterPro" id="IPR051313">
    <property type="entry name" value="Bact_iron-sidero_bind"/>
</dbReference>
<proteinExistence type="inferred from homology"/>
<name>A0ABS1FK03_9CORY</name>
<dbReference type="SUPFAM" id="SSF53807">
    <property type="entry name" value="Helical backbone' metal receptor"/>
    <property type="match status" value="1"/>
</dbReference>
<dbReference type="EMBL" id="JAENIP010000008">
    <property type="protein sequence ID" value="MBK1843772.1"/>
    <property type="molecule type" value="Genomic_DNA"/>
</dbReference>
<dbReference type="PROSITE" id="PS50983">
    <property type="entry name" value="FE_B12_PBP"/>
    <property type="match status" value="1"/>
</dbReference>
<comment type="subcellular location">
    <subcellularLocation>
        <location evidence="1">Cell envelope</location>
    </subcellularLocation>
</comment>
<evidence type="ECO:0000259" key="7">
    <source>
        <dbReference type="PROSITE" id="PS50983"/>
    </source>
</evidence>
<feature type="chain" id="PRO_5046187887" evidence="6">
    <location>
        <begin position="25"/>
        <end position="334"/>
    </location>
</feature>
<evidence type="ECO:0000256" key="5">
    <source>
        <dbReference type="SAM" id="MobiDB-lite"/>
    </source>
</evidence>
<reference evidence="8" key="1">
    <citation type="submission" date="2021-01" db="EMBL/GenBank/DDBJ databases">
        <title>Characterization of Corynebacterium spp. from penguins.</title>
        <authorList>
            <person name="Svec P."/>
        </authorList>
    </citation>
    <scope>NUCLEOTIDE SEQUENCE</scope>
    <source>
        <strain evidence="8">CCM 8835</strain>
    </source>
</reference>
<dbReference type="InterPro" id="IPR033870">
    <property type="entry name" value="FatB"/>
</dbReference>
<feature type="compositionally biased region" description="Low complexity" evidence="5">
    <location>
        <begin position="32"/>
        <end position="44"/>
    </location>
</feature>
<evidence type="ECO:0000256" key="3">
    <source>
        <dbReference type="ARBA" id="ARBA00022448"/>
    </source>
</evidence>
<dbReference type="Proteomes" id="UP000650005">
    <property type="component" value="Unassembled WGS sequence"/>
</dbReference>
<dbReference type="PANTHER" id="PTHR30532">
    <property type="entry name" value="IRON III DICITRATE-BINDING PERIPLASMIC PROTEIN"/>
    <property type="match status" value="1"/>
</dbReference>
<organism evidence="8 9">
    <name type="scientific">Corynebacterium antarcticum</name>
    <dbReference type="NCBI Taxonomy" id="2800405"/>
    <lineage>
        <taxon>Bacteria</taxon>
        <taxon>Bacillati</taxon>
        <taxon>Actinomycetota</taxon>
        <taxon>Actinomycetes</taxon>
        <taxon>Mycobacteriales</taxon>
        <taxon>Corynebacteriaceae</taxon>
        <taxon>Corynebacterium</taxon>
    </lineage>
</organism>
<feature type="domain" description="Fe/B12 periplasmic-binding" evidence="7">
    <location>
        <begin position="74"/>
        <end position="334"/>
    </location>
</feature>
<sequence>MTIRTRVTAAAVVAAFALAGCSSAGDDADRNATTGSSTTSSAAAKADDGKVAAQYPVTVKHRQGETEITAEPQKIVVMNYAGVDFLDALGFGDRIVAVASGGANPEVLEGYEDRQTIGSFFEPDYEAIASLEPDLIVIGTRSAGTYAQMSEIAPTIDMSVEFGDFLESNAESAEIIGSAFGAGEKAERKGEEIEEKAAAYREKISAAEPTALVIMTNGGELSTFSEDSRFGLVFDLGFVPAASLENAGPHGDPVSFEFVADADPDYLFVIDRDAAVGRDGSTAEATLDNELINNTKAAKNGNIVYLDPTDWYLVPGGLHTVDQMVESVGSAYRG</sequence>
<dbReference type="Pfam" id="PF01497">
    <property type="entry name" value="Peripla_BP_2"/>
    <property type="match status" value="1"/>
</dbReference>
<dbReference type="PANTHER" id="PTHR30532:SF28">
    <property type="entry name" value="PETROBACTIN-BINDING PROTEIN YCLQ"/>
    <property type="match status" value="1"/>
</dbReference>
<dbReference type="InterPro" id="IPR002491">
    <property type="entry name" value="ABC_transptr_periplasmic_BD"/>
</dbReference>